<reference evidence="3" key="1">
    <citation type="submission" date="2020-05" db="EMBL/GenBank/DDBJ databases">
        <title>WGS assembly of Panicum virgatum.</title>
        <authorList>
            <person name="Lovell J.T."/>
            <person name="Jenkins J."/>
            <person name="Shu S."/>
            <person name="Juenger T.E."/>
            <person name="Schmutz J."/>
        </authorList>
    </citation>
    <scope>NUCLEOTIDE SEQUENCE</scope>
    <source>
        <strain evidence="3">AP13</strain>
    </source>
</reference>
<organism evidence="3 4">
    <name type="scientific">Panicum virgatum</name>
    <name type="common">Blackwell switchgrass</name>
    <dbReference type="NCBI Taxonomy" id="38727"/>
    <lineage>
        <taxon>Eukaryota</taxon>
        <taxon>Viridiplantae</taxon>
        <taxon>Streptophyta</taxon>
        <taxon>Embryophyta</taxon>
        <taxon>Tracheophyta</taxon>
        <taxon>Spermatophyta</taxon>
        <taxon>Magnoliopsida</taxon>
        <taxon>Liliopsida</taxon>
        <taxon>Poales</taxon>
        <taxon>Poaceae</taxon>
        <taxon>PACMAD clade</taxon>
        <taxon>Panicoideae</taxon>
        <taxon>Panicodae</taxon>
        <taxon>Paniceae</taxon>
        <taxon>Panicinae</taxon>
        <taxon>Panicum</taxon>
        <taxon>Panicum sect. Hiantes</taxon>
    </lineage>
</organism>
<dbReference type="InterPro" id="IPR003676">
    <property type="entry name" value="SAUR_fam"/>
</dbReference>
<comment type="similarity">
    <text evidence="1">Belongs to the ARG7 family.</text>
</comment>
<dbReference type="GO" id="GO:0009733">
    <property type="term" value="P:response to auxin"/>
    <property type="evidence" value="ECO:0007669"/>
    <property type="project" value="InterPro"/>
</dbReference>
<dbReference type="EMBL" id="CM029054">
    <property type="protein sequence ID" value="KAG2538331.1"/>
    <property type="molecule type" value="Genomic_DNA"/>
</dbReference>
<dbReference type="PANTHER" id="PTHR31374">
    <property type="entry name" value="AUXIN-INDUCED PROTEIN-LIKE-RELATED"/>
    <property type="match status" value="1"/>
</dbReference>
<keyword evidence="4" id="KW-1185">Reference proteome</keyword>
<sequence>MQVQYHYREVTQSDLPTEVGAEQQRLRSHEQASRGNPSSNLLYILALRPSRSFTRARTHRAISSHLLALLITRRNGGVVPAGPAAAAAGGWPPGRASNKIQDIVRLQQLLKKWKKLATVTPSASGSGKGGRSSVPRGSFAVYVGDEMRRFVIPTEYLGHWAFAELLREAEEEFGFRHEGALRIPCDVEVFEGILRLVQGRKKDAAAAMCDCSCSSETEILCR</sequence>
<accession>A0A8T0MLK2</accession>
<name>A0A8T0MLK2_PANVG</name>
<proteinExistence type="inferred from homology"/>
<dbReference type="Pfam" id="PF02519">
    <property type="entry name" value="Auxin_inducible"/>
    <property type="match status" value="1"/>
</dbReference>
<feature type="region of interest" description="Disordered" evidence="2">
    <location>
        <begin position="13"/>
        <end position="36"/>
    </location>
</feature>
<gene>
    <name evidence="3" type="ORF">PVAP13_9NG410000</name>
</gene>
<protein>
    <submittedName>
        <fullName evidence="3">Uncharacterized protein</fullName>
    </submittedName>
</protein>
<evidence type="ECO:0000313" key="3">
    <source>
        <dbReference type="EMBL" id="KAG2538331.1"/>
    </source>
</evidence>
<dbReference type="Proteomes" id="UP000823388">
    <property type="component" value="Chromosome 9N"/>
</dbReference>
<dbReference type="PANTHER" id="PTHR31374:SF113">
    <property type="entry name" value="OS06G0701900 PROTEIN"/>
    <property type="match status" value="1"/>
</dbReference>
<dbReference type="AlphaFoldDB" id="A0A8T0MLK2"/>
<evidence type="ECO:0000256" key="2">
    <source>
        <dbReference type="SAM" id="MobiDB-lite"/>
    </source>
</evidence>
<comment type="caution">
    <text evidence="3">The sequence shown here is derived from an EMBL/GenBank/DDBJ whole genome shotgun (WGS) entry which is preliminary data.</text>
</comment>
<evidence type="ECO:0000256" key="1">
    <source>
        <dbReference type="ARBA" id="ARBA00006974"/>
    </source>
</evidence>
<evidence type="ECO:0000313" key="4">
    <source>
        <dbReference type="Proteomes" id="UP000823388"/>
    </source>
</evidence>